<name>A0ABX2EJC0_9BURK</name>
<protein>
    <submittedName>
        <fullName evidence="8">Acyl-CoA synthetase</fullName>
    </submittedName>
</protein>
<keyword evidence="6" id="KW-0012">Acyltransferase</keyword>
<evidence type="ECO:0000313" key="8">
    <source>
        <dbReference type="EMBL" id="NRF68698.1"/>
    </source>
</evidence>
<evidence type="ECO:0000256" key="5">
    <source>
        <dbReference type="ARBA" id="ARBA00023136"/>
    </source>
</evidence>
<dbReference type="CDD" id="cd07984">
    <property type="entry name" value="LPLAT_LABLAT-like"/>
    <property type="match status" value="1"/>
</dbReference>
<keyword evidence="3" id="KW-0997">Cell inner membrane</keyword>
<evidence type="ECO:0000256" key="6">
    <source>
        <dbReference type="ARBA" id="ARBA00023315"/>
    </source>
</evidence>
<evidence type="ECO:0000256" key="4">
    <source>
        <dbReference type="ARBA" id="ARBA00022679"/>
    </source>
</evidence>
<dbReference type="PANTHER" id="PTHR30606">
    <property type="entry name" value="LIPID A BIOSYNTHESIS LAUROYL ACYLTRANSFERASE"/>
    <property type="match status" value="1"/>
</dbReference>
<keyword evidence="4" id="KW-0808">Transferase</keyword>
<keyword evidence="7" id="KW-1133">Transmembrane helix</keyword>
<evidence type="ECO:0000256" key="7">
    <source>
        <dbReference type="SAM" id="Phobius"/>
    </source>
</evidence>
<dbReference type="PANTHER" id="PTHR30606:SF9">
    <property type="entry name" value="LIPID A BIOSYNTHESIS LAUROYLTRANSFERASE"/>
    <property type="match status" value="1"/>
</dbReference>
<comment type="subcellular location">
    <subcellularLocation>
        <location evidence="1">Cell inner membrane</location>
    </subcellularLocation>
</comment>
<keyword evidence="9" id="KW-1185">Reference proteome</keyword>
<dbReference type="Proteomes" id="UP000737171">
    <property type="component" value="Unassembled WGS sequence"/>
</dbReference>
<proteinExistence type="predicted"/>
<evidence type="ECO:0000313" key="9">
    <source>
        <dbReference type="Proteomes" id="UP000737171"/>
    </source>
</evidence>
<keyword evidence="2" id="KW-1003">Cell membrane</keyword>
<dbReference type="InterPro" id="IPR014548">
    <property type="entry name" value="Ac_Trasf"/>
</dbReference>
<comment type="caution">
    <text evidence="8">The sequence shown here is derived from an EMBL/GenBank/DDBJ whole genome shotgun (WGS) entry which is preliminary data.</text>
</comment>
<dbReference type="PIRSF" id="PIRSF028561">
    <property type="entry name" value="Ac_Trasf"/>
    <property type="match status" value="1"/>
</dbReference>
<evidence type="ECO:0000256" key="3">
    <source>
        <dbReference type="ARBA" id="ARBA00022519"/>
    </source>
</evidence>
<gene>
    <name evidence="8" type="ORF">HLB44_17030</name>
</gene>
<reference evidence="8 9" key="1">
    <citation type="submission" date="2020-05" db="EMBL/GenBank/DDBJ databases">
        <title>Aquincola sp. isolate from soil.</title>
        <authorList>
            <person name="Han J."/>
            <person name="Kim D.-U."/>
        </authorList>
    </citation>
    <scope>NUCLEOTIDE SEQUENCE [LARGE SCALE GENOMIC DNA]</scope>
    <source>
        <strain evidence="8 9">S2</strain>
    </source>
</reference>
<evidence type="ECO:0000256" key="1">
    <source>
        <dbReference type="ARBA" id="ARBA00004533"/>
    </source>
</evidence>
<sequence length="287" mass="32545">MSWIALRCGRRIARGVLHLIAAYFVLFAPAARRASTRYLGRIFGRPPRWRELYAHVFCFAATILDRVYFLRRHTDWLELTLHGHDTVLQALDEGRGAFLMGAHVGSFEALRAAAAHEQTDKRIAMVMYPDNARKINAALAAIAPDAVPDIIALGRPESMLQIRDRLAEGVLIGILADRALQAESPRAQFVRLPFLGTEAVFSDAPFRLADLLRQRIVFMVGLYLGGPRYEVRFEPLADFSARPADAAEREARIRAALAAYVARLESLCREQPYNWFNFHDFWREDAH</sequence>
<dbReference type="EMBL" id="JABRWJ010000005">
    <property type="protein sequence ID" value="NRF68698.1"/>
    <property type="molecule type" value="Genomic_DNA"/>
</dbReference>
<keyword evidence="7" id="KW-0812">Transmembrane</keyword>
<dbReference type="Pfam" id="PF03279">
    <property type="entry name" value="Lip_A_acyltrans"/>
    <property type="match status" value="1"/>
</dbReference>
<organism evidence="8 9">
    <name type="scientific">Pseudaquabacterium terrae</name>
    <dbReference type="NCBI Taxonomy" id="2732868"/>
    <lineage>
        <taxon>Bacteria</taxon>
        <taxon>Pseudomonadati</taxon>
        <taxon>Pseudomonadota</taxon>
        <taxon>Betaproteobacteria</taxon>
        <taxon>Burkholderiales</taxon>
        <taxon>Sphaerotilaceae</taxon>
        <taxon>Pseudaquabacterium</taxon>
    </lineage>
</organism>
<evidence type="ECO:0000256" key="2">
    <source>
        <dbReference type="ARBA" id="ARBA00022475"/>
    </source>
</evidence>
<keyword evidence="5 7" id="KW-0472">Membrane</keyword>
<feature type="transmembrane region" description="Helical" evidence="7">
    <location>
        <begin position="12"/>
        <end position="32"/>
    </location>
</feature>
<dbReference type="InterPro" id="IPR004960">
    <property type="entry name" value="LipA_acyltrans"/>
</dbReference>
<accession>A0ABX2EJC0</accession>